<keyword evidence="2" id="KW-1185">Reference proteome</keyword>
<dbReference type="EMBL" id="NQXA01000017">
    <property type="protein sequence ID" value="PHQ28229.1"/>
    <property type="molecule type" value="Genomic_DNA"/>
</dbReference>
<evidence type="ECO:0000313" key="1">
    <source>
        <dbReference type="EMBL" id="PHQ28229.1"/>
    </source>
</evidence>
<evidence type="ECO:0008006" key="3">
    <source>
        <dbReference type="Google" id="ProtNLM"/>
    </source>
</evidence>
<dbReference type="InterPro" id="IPR013211">
    <property type="entry name" value="LVIVD"/>
</dbReference>
<organism evidence="1 2">
    <name type="scientific">Leeuwenhoekiella nanhaiensis</name>
    <dbReference type="NCBI Taxonomy" id="1655491"/>
    <lineage>
        <taxon>Bacteria</taxon>
        <taxon>Pseudomonadati</taxon>
        <taxon>Bacteroidota</taxon>
        <taxon>Flavobacteriia</taxon>
        <taxon>Flavobacteriales</taxon>
        <taxon>Flavobacteriaceae</taxon>
        <taxon>Leeuwenhoekiella</taxon>
    </lineage>
</organism>
<dbReference type="AlphaFoldDB" id="A0A2G1VP24"/>
<accession>A0A2G1VP24</accession>
<sequence>MKNIGYTLLLFVLILTSCEGDTSAVTNDAAGGDGQGGSLARFALVGDYLYTVDDQALNIFDITDPDKPVKTGDKYIGFDIETLYALDEYLFMGSRLGMFIYDISDPKFPLKLSEVQHVRSCDPVVSSGDYTYVTLHTNAVCLGNINQLQVYDTKNPREPVLLTTVEMDRPIGLGLYQNYLLVTDAGTVRIFDVTNPAEPDLLGGIEIDAFDVIIRDNHLLVIGASELRQYELNAEDITNPVLLGKLVF</sequence>
<dbReference type="PROSITE" id="PS51257">
    <property type="entry name" value="PROKAR_LIPOPROTEIN"/>
    <property type="match status" value="1"/>
</dbReference>
<protein>
    <recommendedName>
        <fullName evidence="3">LVIVD repeat-containing protein</fullName>
    </recommendedName>
</protein>
<evidence type="ECO:0000313" key="2">
    <source>
        <dbReference type="Proteomes" id="UP000229433"/>
    </source>
</evidence>
<dbReference type="SUPFAM" id="SSF69322">
    <property type="entry name" value="Tricorn protease domain 2"/>
    <property type="match status" value="1"/>
</dbReference>
<proteinExistence type="predicted"/>
<dbReference type="Pfam" id="PF08309">
    <property type="entry name" value="LVIVD"/>
    <property type="match status" value="2"/>
</dbReference>
<dbReference type="Proteomes" id="UP000229433">
    <property type="component" value="Unassembled WGS sequence"/>
</dbReference>
<comment type="caution">
    <text evidence="1">The sequence shown here is derived from an EMBL/GenBank/DDBJ whole genome shotgun (WGS) entry which is preliminary data.</text>
</comment>
<dbReference type="OrthoDB" id="1521841at2"/>
<dbReference type="RefSeq" id="WP_099647285.1">
    <property type="nucleotide sequence ID" value="NZ_KZ319298.1"/>
</dbReference>
<gene>
    <name evidence="1" type="ORF">CJ305_15860</name>
</gene>
<reference evidence="1 2" key="1">
    <citation type="submission" date="2017-08" db="EMBL/GenBank/DDBJ databases">
        <title>The whole genome shortgun sequences of strain Leeuwenhoekiella nanhaiensis G18 from the South China Sea.</title>
        <authorList>
            <person name="Liu Q."/>
        </authorList>
    </citation>
    <scope>NUCLEOTIDE SEQUENCE [LARGE SCALE GENOMIC DNA]</scope>
    <source>
        <strain evidence="1 2">G18</strain>
    </source>
</reference>
<name>A0A2G1VP24_9FLAO</name>